<feature type="non-terminal residue" evidence="1">
    <location>
        <position position="1"/>
    </location>
</feature>
<evidence type="ECO:0000313" key="2">
    <source>
        <dbReference type="Proteomes" id="UP001497623"/>
    </source>
</evidence>
<evidence type="ECO:0000313" key="1">
    <source>
        <dbReference type="EMBL" id="CAL4136000.1"/>
    </source>
</evidence>
<accession>A0AAV2RP99</accession>
<keyword evidence="2" id="KW-1185">Reference proteome</keyword>
<proteinExistence type="predicted"/>
<protein>
    <submittedName>
        <fullName evidence="1">Uncharacterized protein</fullName>
    </submittedName>
</protein>
<dbReference type="AlphaFoldDB" id="A0AAV2RP99"/>
<gene>
    <name evidence="1" type="ORF">MNOR_LOCUS27744</name>
</gene>
<dbReference type="Proteomes" id="UP001497623">
    <property type="component" value="Unassembled WGS sequence"/>
</dbReference>
<dbReference type="EMBL" id="CAXKWB010029644">
    <property type="protein sequence ID" value="CAL4136000.1"/>
    <property type="molecule type" value="Genomic_DNA"/>
</dbReference>
<organism evidence="1 2">
    <name type="scientific">Meganyctiphanes norvegica</name>
    <name type="common">Northern krill</name>
    <name type="synonym">Thysanopoda norvegica</name>
    <dbReference type="NCBI Taxonomy" id="48144"/>
    <lineage>
        <taxon>Eukaryota</taxon>
        <taxon>Metazoa</taxon>
        <taxon>Ecdysozoa</taxon>
        <taxon>Arthropoda</taxon>
        <taxon>Crustacea</taxon>
        <taxon>Multicrustacea</taxon>
        <taxon>Malacostraca</taxon>
        <taxon>Eumalacostraca</taxon>
        <taxon>Eucarida</taxon>
        <taxon>Euphausiacea</taxon>
        <taxon>Euphausiidae</taxon>
        <taxon>Meganyctiphanes</taxon>
    </lineage>
</organism>
<reference evidence="1 2" key="1">
    <citation type="submission" date="2024-05" db="EMBL/GenBank/DDBJ databases">
        <authorList>
            <person name="Wallberg A."/>
        </authorList>
    </citation>
    <scope>NUCLEOTIDE SEQUENCE [LARGE SCALE GENOMIC DNA]</scope>
</reference>
<comment type="caution">
    <text evidence="1">The sequence shown here is derived from an EMBL/GenBank/DDBJ whole genome shotgun (WGS) entry which is preliminary data.</text>
</comment>
<name>A0AAV2RP99_MEGNR</name>
<sequence>KRKAKLNRQGSVLSSCWKPEDDEHIPQMRNVYASLATSRADREFFGSREVFGVRDMTRNHISSTEQLQTSIPNLTVVPITTDTGARQRASVEIREIKEMETVL</sequence>